<gene>
    <name evidence="15" type="ORF">DSTB1V02_LOCUS7379</name>
</gene>
<dbReference type="SUPFAM" id="SSF56512">
    <property type="entry name" value="Nitric oxide (NO) synthase oxygenase domain"/>
    <property type="match status" value="1"/>
</dbReference>
<dbReference type="AlphaFoldDB" id="A0A7R8XD72"/>
<comment type="cofactor">
    <cofactor evidence="1">
        <name>FMN</name>
        <dbReference type="ChEBI" id="CHEBI:58210"/>
    </cofactor>
</comment>
<dbReference type="SUPFAM" id="SSF52218">
    <property type="entry name" value="Flavoproteins"/>
    <property type="match status" value="1"/>
</dbReference>
<dbReference type="Pfam" id="PF00258">
    <property type="entry name" value="Flavodoxin_1"/>
    <property type="match status" value="1"/>
</dbReference>
<dbReference type="EC" id="1.14.13.39" evidence="5"/>
<accession>A0A7R8XD72</accession>
<keyword evidence="9" id="KW-0521">NADP</keyword>
<evidence type="ECO:0000256" key="8">
    <source>
        <dbReference type="ARBA" id="ARBA00022723"/>
    </source>
</evidence>
<dbReference type="GO" id="GO:0010181">
    <property type="term" value="F:FMN binding"/>
    <property type="evidence" value="ECO:0007669"/>
    <property type="project" value="InterPro"/>
</dbReference>
<evidence type="ECO:0000256" key="3">
    <source>
        <dbReference type="ARBA" id="ARBA00001974"/>
    </source>
</evidence>
<dbReference type="EMBL" id="CAJPEV010001491">
    <property type="protein sequence ID" value="CAG0892944.1"/>
    <property type="molecule type" value="Genomic_DNA"/>
</dbReference>
<evidence type="ECO:0000256" key="2">
    <source>
        <dbReference type="ARBA" id="ARBA00001970"/>
    </source>
</evidence>
<dbReference type="GO" id="GO:0046872">
    <property type="term" value="F:metal ion binding"/>
    <property type="evidence" value="ECO:0007669"/>
    <property type="project" value="UniProtKB-KW"/>
</dbReference>
<evidence type="ECO:0000256" key="7">
    <source>
        <dbReference type="ARBA" id="ARBA00022643"/>
    </source>
</evidence>
<feature type="chain" id="PRO_5036209218" description="nitric-oxide synthase (NADPH)" evidence="13">
    <location>
        <begin position="19"/>
        <end position="323"/>
    </location>
</feature>
<evidence type="ECO:0000256" key="5">
    <source>
        <dbReference type="ARBA" id="ARBA00012989"/>
    </source>
</evidence>
<comment type="cofactor">
    <cofactor evidence="3">
        <name>FAD</name>
        <dbReference type="ChEBI" id="CHEBI:57692"/>
    </cofactor>
</comment>
<evidence type="ECO:0000259" key="14">
    <source>
        <dbReference type="PROSITE" id="PS50902"/>
    </source>
</evidence>
<keyword evidence="11" id="KW-0560">Oxidoreductase</keyword>
<evidence type="ECO:0000256" key="10">
    <source>
        <dbReference type="ARBA" id="ARBA00022860"/>
    </source>
</evidence>
<protein>
    <recommendedName>
        <fullName evidence="5">nitric-oxide synthase (NADPH)</fullName>
        <ecNumber evidence="5">1.14.13.39</ecNumber>
    </recommendedName>
</protein>
<comment type="cofactor">
    <cofactor evidence="2">
        <name>heme b</name>
        <dbReference type="ChEBI" id="CHEBI:60344"/>
    </cofactor>
</comment>
<keyword evidence="16" id="KW-1185">Reference proteome</keyword>
<evidence type="ECO:0000313" key="15">
    <source>
        <dbReference type="EMBL" id="CAD7247549.1"/>
    </source>
</evidence>
<dbReference type="InterPro" id="IPR044943">
    <property type="entry name" value="NOS_dom_1"/>
</dbReference>
<dbReference type="Proteomes" id="UP000677054">
    <property type="component" value="Unassembled WGS sequence"/>
</dbReference>
<evidence type="ECO:0000256" key="13">
    <source>
        <dbReference type="SAM" id="SignalP"/>
    </source>
</evidence>
<keyword evidence="6" id="KW-0349">Heme</keyword>
<evidence type="ECO:0000313" key="16">
    <source>
        <dbReference type="Proteomes" id="UP000677054"/>
    </source>
</evidence>
<dbReference type="EMBL" id="LR901008">
    <property type="protein sequence ID" value="CAD7247549.1"/>
    <property type="molecule type" value="Genomic_DNA"/>
</dbReference>
<keyword evidence="8" id="KW-0479">Metal-binding</keyword>
<evidence type="ECO:0000256" key="1">
    <source>
        <dbReference type="ARBA" id="ARBA00001917"/>
    </source>
</evidence>
<evidence type="ECO:0000256" key="11">
    <source>
        <dbReference type="ARBA" id="ARBA00023002"/>
    </source>
</evidence>
<dbReference type="Pfam" id="PF02898">
    <property type="entry name" value="NO_synthase"/>
    <property type="match status" value="1"/>
</dbReference>
<dbReference type="GO" id="GO:0005516">
    <property type="term" value="F:calmodulin binding"/>
    <property type="evidence" value="ECO:0007669"/>
    <property type="project" value="UniProtKB-KW"/>
</dbReference>
<evidence type="ECO:0000256" key="6">
    <source>
        <dbReference type="ARBA" id="ARBA00022617"/>
    </source>
</evidence>
<evidence type="ECO:0000256" key="9">
    <source>
        <dbReference type="ARBA" id="ARBA00022857"/>
    </source>
</evidence>
<name>A0A7R8XD72_9CRUS</name>
<keyword evidence="10" id="KW-0112">Calmodulin-binding</keyword>
<dbReference type="PANTHER" id="PTHR43410">
    <property type="entry name" value="NITRIC OXIDE SYNTHASE OXYGENASE"/>
    <property type="match status" value="1"/>
</dbReference>
<dbReference type="InterPro" id="IPR050607">
    <property type="entry name" value="NOS"/>
</dbReference>
<keyword evidence="13" id="KW-0732">Signal</keyword>
<reference evidence="15" key="1">
    <citation type="submission" date="2020-11" db="EMBL/GenBank/DDBJ databases">
        <authorList>
            <person name="Tran Van P."/>
        </authorList>
    </citation>
    <scope>NUCLEOTIDE SEQUENCE</scope>
</reference>
<dbReference type="PRINTS" id="PR00369">
    <property type="entry name" value="FLAVODOXIN"/>
</dbReference>
<dbReference type="Gene3D" id="3.90.340.10">
    <property type="entry name" value="Nitric Oxide Synthase, Chain A, domain 1"/>
    <property type="match status" value="1"/>
</dbReference>
<dbReference type="InterPro" id="IPR029039">
    <property type="entry name" value="Flavoprotein-like_sf"/>
</dbReference>
<keyword evidence="12" id="KW-0408">Iron</keyword>
<keyword evidence="7" id="KW-0285">Flavoprotein</keyword>
<dbReference type="InterPro" id="IPR008254">
    <property type="entry name" value="Flavodoxin/NO_synth"/>
</dbReference>
<evidence type="ECO:0000256" key="12">
    <source>
        <dbReference type="ARBA" id="ARBA00023004"/>
    </source>
</evidence>
<sequence>MKFFAFLVLFAIFGSGSALRCYHCLGDMCQKGESSWVEGDCSDIGTAPSGTEWYCGAAWDQNGVHQISSCWPWTKEGCWTVNQESKGVSSKQENAYSQGTIGWKECYCQSDLCNTAALTVFPSRIPESGVTIMDHHAASESFMRHLENEMKSRGGCPADWVWIVPPLSSSLTPVFHQEMALYHLSPSFEYQIPAWKTHGKVALGPSNSRRKFTFREVAVSVWFASKLYIQALHRRIKATILYASETGRSERFASKLSSLFAHAFNAHVFRMSDYKIVDLEHESLVLVVTSTTGNGDPPESGEAFAKWLHSMKMGETTGRPETI</sequence>
<dbReference type="Gene3D" id="3.40.50.360">
    <property type="match status" value="1"/>
</dbReference>
<dbReference type="InterPro" id="IPR004030">
    <property type="entry name" value="NOS_N"/>
</dbReference>
<feature type="domain" description="Flavodoxin-like" evidence="14">
    <location>
        <begin position="238"/>
        <end position="323"/>
    </location>
</feature>
<dbReference type="GO" id="GO:0006809">
    <property type="term" value="P:nitric oxide biosynthetic process"/>
    <property type="evidence" value="ECO:0007669"/>
    <property type="project" value="InterPro"/>
</dbReference>
<keyword evidence="7" id="KW-0288">FMN</keyword>
<dbReference type="GO" id="GO:0004517">
    <property type="term" value="F:nitric-oxide synthase activity"/>
    <property type="evidence" value="ECO:0007669"/>
    <property type="project" value="UniProtKB-EC"/>
</dbReference>
<evidence type="ECO:0000256" key="4">
    <source>
        <dbReference type="ARBA" id="ARBA00006267"/>
    </source>
</evidence>
<dbReference type="OrthoDB" id="1688044at2759"/>
<feature type="non-terminal residue" evidence="15">
    <location>
        <position position="1"/>
    </location>
</feature>
<dbReference type="PANTHER" id="PTHR43410:SF1">
    <property type="entry name" value="NITRIC OXIDE SYNTHASE"/>
    <property type="match status" value="1"/>
</dbReference>
<comment type="similarity">
    <text evidence="4">Belongs to the NOS family.</text>
</comment>
<organism evidence="15">
    <name type="scientific">Darwinula stevensoni</name>
    <dbReference type="NCBI Taxonomy" id="69355"/>
    <lineage>
        <taxon>Eukaryota</taxon>
        <taxon>Metazoa</taxon>
        <taxon>Ecdysozoa</taxon>
        <taxon>Arthropoda</taxon>
        <taxon>Crustacea</taxon>
        <taxon>Oligostraca</taxon>
        <taxon>Ostracoda</taxon>
        <taxon>Podocopa</taxon>
        <taxon>Podocopida</taxon>
        <taxon>Darwinulocopina</taxon>
        <taxon>Darwinuloidea</taxon>
        <taxon>Darwinulidae</taxon>
        <taxon>Darwinula</taxon>
    </lineage>
</organism>
<dbReference type="InterPro" id="IPR001094">
    <property type="entry name" value="Flavdoxin-like"/>
</dbReference>
<proteinExistence type="inferred from homology"/>
<dbReference type="InterPro" id="IPR036119">
    <property type="entry name" value="NOS_N_sf"/>
</dbReference>
<feature type="signal peptide" evidence="13">
    <location>
        <begin position="1"/>
        <end position="18"/>
    </location>
</feature>
<dbReference type="PROSITE" id="PS50902">
    <property type="entry name" value="FLAVODOXIN_LIKE"/>
    <property type="match status" value="1"/>
</dbReference>